<dbReference type="PROSITE" id="PS50977">
    <property type="entry name" value="HTH_TETR_2"/>
    <property type="match status" value="1"/>
</dbReference>
<dbReference type="AlphaFoldDB" id="A0A6J7UKV1"/>
<protein>
    <submittedName>
        <fullName evidence="5">Unannotated protein</fullName>
    </submittedName>
</protein>
<dbReference type="GO" id="GO:0000976">
    <property type="term" value="F:transcription cis-regulatory region binding"/>
    <property type="evidence" value="ECO:0007669"/>
    <property type="project" value="TreeGrafter"/>
</dbReference>
<evidence type="ECO:0000313" key="5">
    <source>
        <dbReference type="EMBL" id="CAB5066531.1"/>
    </source>
</evidence>
<name>A0A6J7UKV1_9ZZZZ</name>
<keyword evidence="3" id="KW-0804">Transcription</keyword>
<evidence type="ECO:0000256" key="1">
    <source>
        <dbReference type="ARBA" id="ARBA00023015"/>
    </source>
</evidence>
<dbReference type="PANTHER" id="PTHR30055">
    <property type="entry name" value="HTH-TYPE TRANSCRIPTIONAL REGULATOR RUTR"/>
    <property type="match status" value="1"/>
</dbReference>
<dbReference type="Gene3D" id="1.10.357.10">
    <property type="entry name" value="Tetracycline Repressor, domain 2"/>
    <property type="match status" value="1"/>
</dbReference>
<keyword evidence="1" id="KW-0805">Transcription regulation</keyword>
<evidence type="ECO:0000259" key="4">
    <source>
        <dbReference type="PROSITE" id="PS50977"/>
    </source>
</evidence>
<feature type="domain" description="HTH tetR-type" evidence="4">
    <location>
        <begin position="2"/>
        <end position="62"/>
    </location>
</feature>
<dbReference type="InterPro" id="IPR001647">
    <property type="entry name" value="HTH_TetR"/>
</dbReference>
<sequence length="188" mass="20862">MTSDETRVLDAALGCVERFGFSKVTIDDITAASGVSRATVYRLFPGGREVLFEAMRLRELERFFSHLQSAAAGSLNIEELLTRCIVFSSRELQNDQHLAAMLASERGEALANLTVDGVPRIINVASQFFVPLAEEFVSPDTAVQIVDVLVRLVISYFLAPSVRVDFTSEDSVRAFLESFSFLNYLVQQ</sequence>
<proteinExistence type="predicted"/>
<dbReference type="SUPFAM" id="SSF46689">
    <property type="entry name" value="Homeodomain-like"/>
    <property type="match status" value="1"/>
</dbReference>
<dbReference type="InterPro" id="IPR009057">
    <property type="entry name" value="Homeodomain-like_sf"/>
</dbReference>
<dbReference type="EMBL" id="CAFBQU010000034">
    <property type="protein sequence ID" value="CAB5066531.1"/>
    <property type="molecule type" value="Genomic_DNA"/>
</dbReference>
<dbReference type="Pfam" id="PF00440">
    <property type="entry name" value="TetR_N"/>
    <property type="match status" value="1"/>
</dbReference>
<organism evidence="5">
    <name type="scientific">freshwater metagenome</name>
    <dbReference type="NCBI Taxonomy" id="449393"/>
    <lineage>
        <taxon>unclassified sequences</taxon>
        <taxon>metagenomes</taxon>
        <taxon>ecological metagenomes</taxon>
    </lineage>
</organism>
<dbReference type="GO" id="GO:0003700">
    <property type="term" value="F:DNA-binding transcription factor activity"/>
    <property type="evidence" value="ECO:0007669"/>
    <property type="project" value="TreeGrafter"/>
</dbReference>
<accession>A0A6J7UKV1</accession>
<evidence type="ECO:0000256" key="2">
    <source>
        <dbReference type="ARBA" id="ARBA00023125"/>
    </source>
</evidence>
<evidence type="ECO:0000256" key="3">
    <source>
        <dbReference type="ARBA" id="ARBA00023163"/>
    </source>
</evidence>
<keyword evidence="2" id="KW-0238">DNA-binding</keyword>
<gene>
    <name evidence="5" type="ORF">UFOPK4347_01210</name>
</gene>
<reference evidence="5" key="1">
    <citation type="submission" date="2020-05" db="EMBL/GenBank/DDBJ databases">
        <authorList>
            <person name="Chiriac C."/>
            <person name="Salcher M."/>
            <person name="Ghai R."/>
            <person name="Kavagutti S V."/>
        </authorList>
    </citation>
    <scope>NUCLEOTIDE SEQUENCE</scope>
</reference>
<dbReference type="PANTHER" id="PTHR30055:SF234">
    <property type="entry name" value="HTH-TYPE TRANSCRIPTIONAL REGULATOR BETI"/>
    <property type="match status" value="1"/>
</dbReference>
<dbReference type="InterPro" id="IPR050109">
    <property type="entry name" value="HTH-type_TetR-like_transc_reg"/>
</dbReference>